<accession>A0A9X2L574</accession>
<comment type="caution">
    <text evidence="1">The sequence shown here is derived from an EMBL/GenBank/DDBJ whole genome shotgun (WGS) entry which is preliminary data.</text>
</comment>
<evidence type="ECO:0000313" key="2">
    <source>
        <dbReference type="Proteomes" id="UP001139125"/>
    </source>
</evidence>
<dbReference type="Proteomes" id="UP001139125">
    <property type="component" value="Unassembled WGS sequence"/>
</dbReference>
<name>A0A9X2L574_9BACT</name>
<sequence length="148" mass="16550">MIHQFTKENIDTIGKVLGTKPKPLGNDVFRFEVKNEEEPRKLALEIHLGLDVNDEQMNMVSVYAYNTFLQLHNCTAFVASEMLQQVTFFGKSGEKTSGLIVEKTAGCSLYANVDHSILSGDFTQLPEDLMMCGIALSLTESMDDDFTF</sequence>
<gene>
    <name evidence="1" type="ORF">NM125_13245</name>
</gene>
<proteinExistence type="predicted"/>
<dbReference type="AlphaFoldDB" id="A0A9X2L574"/>
<reference evidence="1" key="1">
    <citation type="submission" date="2022-06" db="EMBL/GenBank/DDBJ databases">
        <title>Gracilimonas sp. CAU 1638 isolated from sea sediment.</title>
        <authorList>
            <person name="Kim W."/>
        </authorList>
    </citation>
    <scope>NUCLEOTIDE SEQUENCE</scope>
    <source>
        <strain evidence="1">CAU 1638</strain>
    </source>
</reference>
<keyword evidence="2" id="KW-1185">Reference proteome</keyword>
<protein>
    <submittedName>
        <fullName evidence="1">Uncharacterized protein</fullName>
    </submittedName>
</protein>
<dbReference type="RefSeq" id="WP_255135440.1">
    <property type="nucleotide sequence ID" value="NZ_JANDBC010000003.1"/>
</dbReference>
<organism evidence="1 2">
    <name type="scientific">Gracilimonas sediminicola</name>
    <dbReference type="NCBI Taxonomy" id="2952158"/>
    <lineage>
        <taxon>Bacteria</taxon>
        <taxon>Pseudomonadati</taxon>
        <taxon>Balneolota</taxon>
        <taxon>Balneolia</taxon>
        <taxon>Balneolales</taxon>
        <taxon>Balneolaceae</taxon>
        <taxon>Gracilimonas</taxon>
    </lineage>
</organism>
<dbReference type="EMBL" id="JANDBC010000003">
    <property type="protein sequence ID" value="MCP9292547.1"/>
    <property type="molecule type" value="Genomic_DNA"/>
</dbReference>
<evidence type="ECO:0000313" key="1">
    <source>
        <dbReference type="EMBL" id="MCP9292547.1"/>
    </source>
</evidence>